<gene>
    <name evidence="1" type="ORF">V1517DRAFT_313601</name>
</gene>
<protein>
    <submittedName>
        <fullName evidence="1">Polynucleotide kinase 3 phosphatase-domain-containing protein</fullName>
    </submittedName>
</protein>
<keyword evidence="1" id="KW-0808">Transferase</keyword>
<comment type="caution">
    <text evidence="1">The sequence shown here is derived from an EMBL/GenBank/DDBJ whole genome shotgun (WGS) entry which is preliminary data.</text>
</comment>
<sequence>MSGKIVSTFVEFQANLPVRKFTMTPPKAFAGSVTARGQQATLVRFMTTNVKTDSDISDPSKNLASTSTSTTQNTRKRHATEDLECEETRTSTKTVNQSDGEIVFEGNTTVQEKGGAKPSAEQIEWTVHAGSVLFGSYHYPRVHSRSIPHQCSTNKKQTYKVAVAGFDLDDTLIVTKTGYRFARNEKDWKFKFGEVKTLKKIKSRLDDSTECFSERVLVIFSNQSGIALAPKVSKSKRARTHVEETTTRLWQFKTKLMAIMKPLGLPCYVIAATTKDEFRKPQVGMWRLVKEAHERHLQHRLNQESKDVDRHVDVELDREHSFFVGDAAGRRGDHSSGDKDFAKNLGIMFYTPEEYFDR</sequence>
<reference evidence="2" key="1">
    <citation type="journal article" date="2024" name="Front. Bioeng. Biotechnol.">
        <title>Genome-scale model development and genomic sequencing of the oleaginous clade Lipomyces.</title>
        <authorList>
            <person name="Czajka J.J."/>
            <person name="Han Y."/>
            <person name="Kim J."/>
            <person name="Mondo S.J."/>
            <person name="Hofstad B.A."/>
            <person name="Robles A."/>
            <person name="Haridas S."/>
            <person name="Riley R."/>
            <person name="LaButti K."/>
            <person name="Pangilinan J."/>
            <person name="Andreopoulos W."/>
            <person name="Lipzen A."/>
            <person name="Yan J."/>
            <person name="Wang M."/>
            <person name="Ng V."/>
            <person name="Grigoriev I.V."/>
            <person name="Spatafora J.W."/>
            <person name="Magnuson J.K."/>
            <person name="Baker S.E."/>
            <person name="Pomraning K.R."/>
        </authorList>
    </citation>
    <scope>NUCLEOTIDE SEQUENCE [LARGE SCALE GENOMIC DNA]</scope>
    <source>
        <strain evidence="2">CBS 10300</strain>
    </source>
</reference>
<keyword evidence="2" id="KW-1185">Reference proteome</keyword>
<evidence type="ECO:0000313" key="1">
    <source>
        <dbReference type="EMBL" id="KAK9325816.1"/>
    </source>
</evidence>
<keyword evidence="1" id="KW-0418">Kinase</keyword>
<evidence type="ECO:0000313" key="2">
    <source>
        <dbReference type="Proteomes" id="UP001489719"/>
    </source>
</evidence>
<dbReference type="Proteomes" id="UP001489719">
    <property type="component" value="Unassembled WGS sequence"/>
</dbReference>
<organism evidence="1 2">
    <name type="scientific">Lipomyces orientalis</name>
    <dbReference type="NCBI Taxonomy" id="1233043"/>
    <lineage>
        <taxon>Eukaryota</taxon>
        <taxon>Fungi</taxon>
        <taxon>Dikarya</taxon>
        <taxon>Ascomycota</taxon>
        <taxon>Saccharomycotina</taxon>
        <taxon>Lipomycetes</taxon>
        <taxon>Lipomycetales</taxon>
        <taxon>Lipomycetaceae</taxon>
        <taxon>Lipomyces</taxon>
    </lineage>
</organism>
<name>A0ACC3TXS4_9ASCO</name>
<accession>A0ACC3TXS4</accession>
<proteinExistence type="predicted"/>
<dbReference type="EMBL" id="MU970038">
    <property type="protein sequence ID" value="KAK9325816.1"/>
    <property type="molecule type" value="Genomic_DNA"/>
</dbReference>